<dbReference type="SMART" id="SM00342">
    <property type="entry name" value="HTH_ARAC"/>
    <property type="match status" value="1"/>
</dbReference>
<dbReference type="EMBL" id="JPMD01000012">
    <property type="protein sequence ID" value="KEZ87412.1"/>
    <property type="molecule type" value="Genomic_DNA"/>
</dbReference>
<evidence type="ECO:0000313" key="5">
    <source>
        <dbReference type="EMBL" id="KEZ87412.1"/>
    </source>
</evidence>
<dbReference type="InterPro" id="IPR018060">
    <property type="entry name" value="HTH_AraC"/>
</dbReference>
<organism evidence="5 6">
    <name type="scientific">Clostridium sulfidigenes</name>
    <dbReference type="NCBI Taxonomy" id="318464"/>
    <lineage>
        <taxon>Bacteria</taxon>
        <taxon>Bacillati</taxon>
        <taxon>Bacillota</taxon>
        <taxon>Clostridia</taxon>
        <taxon>Eubacteriales</taxon>
        <taxon>Clostridiaceae</taxon>
        <taxon>Clostridium</taxon>
    </lineage>
</organism>
<sequence>MKNVNKGDLLKEFRKNTFEVFRIERFIKNSMSSKNGYTTNLSAFIFTIRGRAQIEFDNEVYIAERGKVIHGCKNKNISFKVLGDEEFEYMNIYYMADKCIKHDSYMNSTFELDVINYDEILKSLYELKEISSKQQLTSKVNLQIQTSLFLRELFTDHNYKKGLSEKDFTIDVSEFISQNYMEEITLGMLSEKYGEKSNRISYLFNKYLNIRPIDYLIQCRMTVAFKLLNEGFAVKEVSKKIGYNDEFYFSRLFKKSFGVTPSKLKKG</sequence>
<evidence type="ECO:0000313" key="6">
    <source>
        <dbReference type="Proteomes" id="UP000028542"/>
    </source>
</evidence>
<evidence type="ECO:0000256" key="3">
    <source>
        <dbReference type="ARBA" id="ARBA00023163"/>
    </source>
</evidence>
<evidence type="ECO:0000256" key="2">
    <source>
        <dbReference type="ARBA" id="ARBA00023125"/>
    </source>
</evidence>
<dbReference type="STRING" id="318464.IO99_05565"/>
<dbReference type="PANTHER" id="PTHR43280:SF29">
    <property type="entry name" value="ARAC-FAMILY TRANSCRIPTIONAL REGULATOR"/>
    <property type="match status" value="1"/>
</dbReference>
<name>A0A084JEM8_9CLOT</name>
<protein>
    <submittedName>
        <fullName evidence="5">AraC family transcriptional regulator</fullName>
    </submittedName>
</protein>
<keyword evidence="2" id="KW-0238">DNA-binding</keyword>
<dbReference type="InterPro" id="IPR009057">
    <property type="entry name" value="Homeodomain-like_sf"/>
</dbReference>
<gene>
    <name evidence="5" type="ORF">IO99_05565</name>
</gene>
<dbReference type="GO" id="GO:0003700">
    <property type="term" value="F:DNA-binding transcription factor activity"/>
    <property type="evidence" value="ECO:0007669"/>
    <property type="project" value="InterPro"/>
</dbReference>
<dbReference type="PROSITE" id="PS01124">
    <property type="entry name" value="HTH_ARAC_FAMILY_2"/>
    <property type="match status" value="1"/>
</dbReference>
<dbReference type="Gene3D" id="1.10.10.60">
    <property type="entry name" value="Homeodomain-like"/>
    <property type="match status" value="2"/>
</dbReference>
<dbReference type="AlphaFoldDB" id="A0A084JEM8"/>
<evidence type="ECO:0000259" key="4">
    <source>
        <dbReference type="PROSITE" id="PS01124"/>
    </source>
</evidence>
<feature type="domain" description="HTH araC/xylS-type" evidence="4">
    <location>
        <begin position="170"/>
        <end position="267"/>
    </location>
</feature>
<accession>A0A084JEM8</accession>
<dbReference type="eggNOG" id="COG2207">
    <property type="taxonomic scope" value="Bacteria"/>
</dbReference>
<reference evidence="5 6" key="1">
    <citation type="submission" date="2014-07" db="EMBL/GenBank/DDBJ databases">
        <title>Draft genome of Clostridium sulfidigenes 113A isolated from sediments associated with methane hydrate from Krishna Godavari basin.</title>
        <authorList>
            <person name="Honkalas V.S."/>
            <person name="Dabir A.P."/>
            <person name="Arora P."/>
            <person name="Dhakephalkar P.K."/>
        </authorList>
    </citation>
    <scope>NUCLEOTIDE SEQUENCE [LARGE SCALE GENOMIC DNA]</scope>
    <source>
        <strain evidence="5 6">113A</strain>
    </source>
</reference>
<dbReference type="GO" id="GO:0043565">
    <property type="term" value="F:sequence-specific DNA binding"/>
    <property type="evidence" value="ECO:0007669"/>
    <property type="project" value="InterPro"/>
</dbReference>
<dbReference type="PANTHER" id="PTHR43280">
    <property type="entry name" value="ARAC-FAMILY TRANSCRIPTIONAL REGULATOR"/>
    <property type="match status" value="1"/>
</dbReference>
<dbReference type="SUPFAM" id="SSF46689">
    <property type="entry name" value="Homeodomain-like"/>
    <property type="match status" value="1"/>
</dbReference>
<dbReference type="RefSeq" id="WP_035131145.1">
    <property type="nucleotide sequence ID" value="NZ_JPMD01000012.1"/>
</dbReference>
<evidence type="ECO:0000256" key="1">
    <source>
        <dbReference type="ARBA" id="ARBA00023015"/>
    </source>
</evidence>
<proteinExistence type="predicted"/>
<comment type="caution">
    <text evidence="5">The sequence shown here is derived from an EMBL/GenBank/DDBJ whole genome shotgun (WGS) entry which is preliminary data.</text>
</comment>
<dbReference type="PRINTS" id="PR00032">
    <property type="entry name" value="HTHARAC"/>
</dbReference>
<keyword evidence="1" id="KW-0805">Transcription regulation</keyword>
<dbReference type="Proteomes" id="UP000028542">
    <property type="component" value="Unassembled WGS sequence"/>
</dbReference>
<keyword evidence="6" id="KW-1185">Reference proteome</keyword>
<dbReference type="Pfam" id="PF12833">
    <property type="entry name" value="HTH_18"/>
    <property type="match status" value="1"/>
</dbReference>
<dbReference type="InterPro" id="IPR020449">
    <property type="entry name" value="Tscrpt_reg_AraC-type_HTH"/>
</dbReference>
<keyword evidence="3" id="KW-0804">Transcription</keyword>